<name>A0A1G4I101_TRYEQ</name>
<dbReference type="VEuPathDB" id="TriTrypDB:TEOVI_000876000"/>
<sequence length="729" mass="81412">MKRERSFSNSPTLSAQKGESFPSLRSEDRSEFAAQQQVLFDILRRTSLAEQKDREICEWLDDAYVWVKECIENKNFSKGALTELRLLVLGVLHTLPWWRVFESRETMGLEVYSRDGYRHDMRKITRWHDRIKVGFERVCLLLMEQSVQAVRGVLEVAMKPFRIRSPVADGAQRMVPADTIMRLINAVAVNYDGTVVLDVLNTCVRFLVPRWRWGEKRHHTISIALFLHLALEAHIPLASPFSGGEISMLGHSANGSARCKEESKLGGCGYDTQQTSSRDASLCRSDGSSADAGSFASPSACHPQQQRHSTGLKAPFLSSSDADLSDASQSMRSGTDDALGGSISGRTSGVARLTDTFVQNNRMLLYRNELIQFVLQWLLDLELSLQAHDDEARAVAGQHKNPTQGWGADPNGSSTLPSFSQSEIRPSETVYLDILRSCTDLVFHRLAEDLIRQRSVGVCGSADWWRELLTFHLNSVLMVESPRCLIYLAPSLALLGGTEEATDMYRKFIVLVTKGYQPVQPNAGCSTRPAGSTRVRMAPPTVGHLLVPKAQRTRAALHVYPLFRFMREHIHNVEDIRKQLHKCLLLQLERQRVVLPSATSPSCLASPTSINPFAQVLFAQIAALSELLELDAAEEMMSQVSGCRALKVLLDTYLLPPETNTSENGVNSPTAGISPHGGNELKDDVPGKKVRRRFDLVKMEKVGLLYPGLMNDCPWDWRVCQGHGQMKRF</sequence>
<feature type="compositionally biased region" description="Polar residues" evidence="1">
    <location>
        <begin position="659"/>
        <end position="671"/>
    </location>
</feature>
<accession>A0A1G4I101</accession>
<keyword evidence="3" id="KW-1185">Reference proteome</keyword>
<feature type="region of interest" description="Disordered" evidence="1">
    <location>
        <begin position="659"/>
        <end position="685"/>
    </location>
</feature>
<dbReference type="Proteomes" id="UP000195570">
    <property type="component" value="Unassembled WGS sequence"/>
</dbReference>
<organism evidence="2 3">
    <name type="scientific">Trypanosoma equiperdum</name>
    <dbReference type="NCBI Taxonomy" id="5694"/>
    <lineage>
        <taxon>Eukaryota</taxon>
        <taxon>Discoba</taxon>
        <taxon>Euglenozoa</taxon>
        <taxon>Kinetoplastea</taxon>
        <taxon>Metakinetoplastina</taxon>
        <taxon>Trypanosomatida</taxon>
        <taxon>Trypanosomatidae</taxon>
        <taxon>Trypanosoma</taxon>
    </lineage>
</organism>
<dbReference type="AlphaFoldDB" id="A0A1G4I101"/>
<feature type="region of interest" description="Disordered" evidence="1">
    <location>
        <begin position="1"/>
        <end position="27"/>
    </location>
</feature>
<proteinExistence type="predicted"/>
<dbReference type="RefSeq" id="XP_067076948.1">
    <property type="nucleotide sequence ID" value="XM_067220847.1"/>
</dbReference>
<protein>
    <submittedName>
        <fullName evidence="2">Uncharacterized protein</fullName>
    </submittedName>
</protein>
<evidence type="ECO:0000313" key="3">
    <source>
        <dbReference type="Proteomes" id="UP000195570"/>
    </source>
</evidence>
<evidence type="ECO:0000313" key="2">
    <source>
        <dbReference type="EMBL" id="SCU65337.1"/>
    </source>
</evidence>
<feature type="compositionally biased region" description="Low complexity" evidence="1">
    <location>
        <begin position="317"/>
        <end position="328"/>
    </location>
</feature>
<dbReference type="GeneID" id="92382694"/>
<feature type="compositionally biased region" description="Polar residues" evidence="1">
    <location>
        <begin position="7"/>
        <end position="17"/>
    </location>
</feature>
<feature type="region of interest" description="Disordered" evidence="1">
    <location>
        <begin position="294"/>
        <end position="341"/>
    </location>
</feature>
<dbReference type="EMBL" id="CZPT02000279">
    <property type="protein sequence ID" value="SCU65337.1"/>
    <property type="molecule type" value="Genomic_DNA"/>
</dbReference>
<gene>
    <name evidence="2" type="ORF">TEOVI_000876000</name>
</gene>
<evidence type="ECO:0000256" key="1">
    <source>
        <dbReference type="SAM" id="MobiDB-lite"/>
    </source>
</evidence>
<comment type="caution">
    <text evidence="2">The sequence shown here is derived from an EMBL/GenBank/DDBJ whole genome shotgun (WGS) entry which is preliminary data.</text>
</comment>
<reference evidence="2" key="1">
    <citation type="submission" date="2016-09" db="EMBL/GenBank/DDBJ databases">
        <authorList>
            <person name="Hebert L."/>
            <person name="Moumen B."/>
        </authorList>
    </citation>
    <scope>NUCLEOTIDE SEQUENCE [LARGE SCALE GENOMIC DNA]</scope>
    <source>
        <strain evidence="2">OVI</strain>
    </source>
</reference>